<dbReference type="Gene3D" id="3.90.550.10">
    <property type="entry name" value="Spore Coat Polysaccharide Biosynthesis Protein SpsA, Chain A"/>
    <property type="match status" value="1"/>
</dbReference>
<keyword evidence="5 7" id="KW-1133">Transmembrane helix</keyword>
<dbReference type="STRING" id="1423750.FC89_GL001039"/>
<keyword evidence="6 7" id="KW-0472">Membrane</keyword>
<reference evidence="9 10" key="1">
    <citation type="journal article" date="2015" name="Genome Announc.">
        <title>Expanding the biotechnology potential of lactobacilli through comparative genomics of 213 strains and associated genera.</title>
        <authorList>
            <person name="Sun Z."/>
            <person name="Harris H.M."/>
            <person name="McCann A."/>
            <person name="Guo C."/>
            <person name="Argimon S."/>
            <person name="Zhang W."/>
            <person name="Yang X."/>
            <person name="Jeffery I.B."/>
            <person name="Cooney J.C."/>
            <person name="Kagawa T.F."/>
            <person name="Liu W."/>
            <person name="Song Y."/>
            <person name="Salvetti E."/>
            <person name="Wrobel A."/>
            <person name="Rasinkangas P."/>
            <person name="Parkhill J."/>
            <person name="Rea M.C."/>
            <person name="O'Sullivan O."/>
            <person name="Ritari J."/>
            <person name="Douillard F.P."/>
            <person name="Paul Ross R."/>
            <person name="Yang R."/>
            <person name="Briner A.E."/>
            <person name="Felis G.E."/>
            <person name="de Vos W.M."/>
            <person name="Barrangou R."/>
            <person name="Klaenhammer T.R."/>
            <person name="Caufield P.W."/>
            <person name="Cui Y."/>
            <person name="Zhang H."/>
            <person name="O'Toole P.W."/>
        </authorList>
    </citation>
    <scope>NUCLEOTIDE SEQUENCE [LARGE SCALE GENOMIC DNA]</scope>
    <source>
        <strain evidence="9 10">DSM 18630</strain>
    </source>
</reference>
<dbReference type="InterPro" id="IPR029044">
    <property type="entry name" value="Nucleotide-diphossugar_trans"/>
</dbReference>
<evidence type="ECO:0000256" key="2">
    <source>
        <dbReference type="ARBA" id="ARBA00022676"/>
    </source>
</evidence>
<dbReference type="PATRIC" id="fig|1423750.3.peg.1063"/>
<organism evidence="9 10">
    <name type="scientific">Liquorilactobacillus ghanensis DSM 18630</name>
    <dbReference type="NCBI Taxonomy" id="1423750"/>
    <lineage>
        <taxon>Bacteria</taxon>
        <taxon>Bacillati</taxon>
        <taxon>Bacillota</taxon>
        <taxon>Bacilli</taxon>
        <taxon>Lactobacillales</taxon>
        <taxon>Lactobacillaceae</taxon>
        <taxon>Liquorilactobacillus</taxon>
    </lineage>
</organism>
<feature type="transmembrane region" description="Helical" evidence="7">
    <location>
        <begin position="337"/>
        <end position="359"/>
    </location>
</feature>
<evidence type="ECO:0000313" key="9">
    <source>
        <dbReference type="EMBL" id="KRM06169.1"/>
    </source>
</evidence>
<name>A0A0R1VTF2_9LACO</name>
<dbReference type="GO" id="GO:0016020">
    <property type="term" value="C:membrane"/>
    <property type="evidence" value="ECO:0007669"/>
    <property type="project" value="UniProtKB-SubCell"/>
</dbReference>
<accession>A0A0R1VTF2</accession>
<dbReference type="GeneID" id="98319063"/>
<dbReference type="Proteomes" id="UP000051451">
    <property type="component" value="Unassembled WGS sequence"/>
</dbReference>
<protein>
    <submittedName>
        <fullName evidence="9">Glucan synthase</fullName>
    </submittedName>
</protein>
<dbReference type="InterPro" id="IPR050321">
    <property type="entry name" value="Glycosyltr_2/OpgH_subfam"/>
</dbReference>
<dbReference type="PANTHER" id="PTHR43867">
    <property type="entry name" value="CELLULOSE SYNTHASE CATALYTIC SUBUNIT A [UDP-FORMING]"/>
    <property type="match status" value="1"/>
</dbReference>
<dbReference type="EMBL" id="AZGB01000016">
    <property type="protein sequence ID" value="KRM06169.1"/>
    <property type="molecule type" value="Genomic_DNA"/>
</dbReference>
<evidence type="ECO:0000313" key="10">
    <source>
        <dbReference type="Proteomes" id="UP000051451"/>
    </source>
</evidence>
<comment type="subcellular location">
    <subcellularLocation>
        <location evidence="1">Membrane</location>
        <topology evidence="1">Multi-pass membrane protein</topology>
    </subcellularLocation>
</comment>
<keyword evidence="10" id="KW-1185">Reference proteome</keyword>
<dbReference type="GO" id="GO:0016757">
    <property type="term" value="F:glycosyltransferase activity"/>
    <property type="evidence" value="ECO:0007669"/>
    <property type="project" value="UniProtKB-KW"/>
</dbReference>
<evidence type="ECO:0000256" key="3">
    <source>
        <dbReference type="ARBA" id="ARBA00022679"/>
    </source>
</evidence>
<gene>
    <name evidence="9" type="ORF">FC89_GL001039</name>
</gene>
<feature type="transmembrane region" description="Helical" evidence="7">
    <location>
        <begin position="426"/>
        <end position="458"/>
    </location>
</feature>
<feature type="transmembrane region" description="Helical" evidence="7">
    <location>
        <begin position="304"/>
        <end position="331"/>
    </location>
</feature>
<dbReference type="RefSeq" id="WP_235804393.1">
    <property type="nucleotide sequence ID" value="NZ_AZGB01000016.1"/>
</dbReference>
<dbReference type="AlphaFoldDB" id="A0A0R1VTF2"/>
<dbReference type="InterPro" id="IPR001173">
    <property type="entry name" value="Glyco_trans_2-like"/>
</dbReference>
<dbReference type="Pfam" id="PF00535">
    <property type="entry name" value="Glycos_transf_2"/>
    <property type="match status" value="1"/>
</dbReference>
<sequence length="496" mass="57963">MGIAFRYQFIKKKEQQKELAILNKPLPQNWHPRVKLLYTTYNDFIPYAFAECLNQTYDNVQGIILDNSTDEKYIKMIRQFTKTHPDVQWVRNVPNKQAKAGNLNNYLCHQPKDSYDYFVILDSDELLERKFVEKCLKFFYNSDNLGILQCNHISGQNYNAFMDLFSNSGNIFWPVQNVVRSVESGLREPASAKNNYQPRVAERGGTVCIELGHGVMISRECFEDIGKIPFAVAEDLCTSVEAILKGWNIKFASQIYGNEEFPVNMNALMIRSSKFCSANFEFFRKYFKDLKNTNLLSCYQKLDLFSFTLSVPINAFQYLSLLLCSIVFPLAKIKLGYQFFMLLPVLLCYFSQGIIDGYFELQRGMKFWEMLGYELQIAFLYGSFYYLTIKSTFLALFKCTAKFNVTPKINDQITLANAFKKHWQEILFSILTIMISIACSGCSWILLSFFPGCLGFIFELKSNRQKEYDKQKLERFKQFDYYALYKPQHESLKWNE</sequence>
<dbReference type="PANTHER" id="PTHR43867:SF2">
    <property type="entry name" value="CELLULOSE SYNTHASE CATALYTIC SUBUNIT A [UDP-FORMING]"/>
    <property type="match status" value="1"/>
</dbReference>
<keyword evidence="4 7" id="KW-0812">Transmembrane</keyword>
<proteinExistence type="predicted"/>
<feature type="transmembrane region" description="Helical" evidence="7">
    <location>
        <begin position="371"/>
        <end position="388"/>
    </location>
</feature>
<keyword evidence="2" id="KW-0328">Glycosyltransferase</keyword>
<evidence type="ECO:0000259" key="8">
    <source>
        <dbReference type="Pfam" id="PF00535"/>
    </source>
</evidence>
<evidence type="ECO:0000256" key="6">
    <source>
        <dbReference type="ARBA" id="ARBA00023136"/>
    </source>
</evidence>
<evidence type="ECO:0000256" key="7">
    <source>
        <dbReference type="SAM" id="Phobius"/>
    </source>
</evidence>
<dbReference type="SUPFAM" id="SSF53448">
    <property type="entry name" value="Nucleotide-diphospho-sugar transferases"/>
    <property type="match status" value="1"/>
</dbReference>
<comment type="caution">
    <text evidence="9">The sequence shown here is derived from an EMBL/GenBank/DDBJ whole genome shotgun (WGS) entry which is preliminary data.</text>
</comment>
<evidence type="ECO:0000256" key="5">
    <source>
        <dbReference type="ARBA" id="ARBA00022989"/>
    </source>
</evidence>
<feature type="domain" description="Glycosyltransferase 2-like" evidence="8">
    <location>
        <begin position="40"/>
        <end position="225"/>
    </location>
</feature>
<evidence type="ECO:0000256" key="1">
    <source>
        <dbReference type="ARBA" id="ARBA00004141"/>
    </source>
</evidence>
<keyword evidence="3" id="KW-0808">Transferase</keyword>
<evidence type="ECO:0000256" key="4">
    <source>
        <dbReference type="ARBA" id="ARBA00022692"/>
    </source>
</evidence>